<evidence type="ECO:0000256" key="1">
    <source>
        <dbReference type="SAM" id="Phobius"/>
    </source>
</evidence>
<reference evidence="2 3" key="1">
    <citation type="journal article" date="2010" name="DNA Res.">
        <title>Bacterial lifestyle in a deep-sea hydrothermal vent chimney revealed by the genome sequence of the thermophilic bacterium Deferribacter desulfuricans SSM1.</title>
        <authorList>
            <person name="Takaki Y."/>
            <person name="Shimamura S."/>
            <person name="Nakagawa S."/>
            <person name="Fukuhara Y."/>
            <person name="Horikawa H."/>
            <person name="Ankai A."/>
            <person name="Harada T."/>
            <person name="Hosoyama A."/>
            <person name="Oguchi A."/>
            <person name="Fukui S."/>
            <person name="Fujita N."/>
            <person name="Takami H."/>
            <person name="Takai K."/>
        </authorList>
    </citation>
    <scope>NUCLEOTIDE SEQUENCE [LARGE SCALE GENOMIC DNA]</scope>
    <source>
        <strain evidence="3">DSM 14783 / JCM 11476 / NBRC 101012 / SSM1</strain>
    </source>
</reference>
<keyword evidence="1" id="KW-0812">Transmembrane</keyword>
<feature type="transmembrane region" description="Helical" evidence="1">
    <location>
        <begin position="259"/>
        <end position="280"/>
    </location>
</feature>
<dbReference type="RefSeq" id="WP_013008271.1">
    <property type="nucleotide sequence ID" value="NC_013939.1"/>
</dbReference>
<feature type="transmembrane region" description="Helical" evidence="1">
    <location>
        <begin position="69"/>
        <end position="102"/>
    </location>
</feature>
<feature type="transmembrane region" description="Helical" evidence="1">
    <location>
        <begin position="114"/>
        <end position="134"/>
    </location>
</feature>
<dbReference type="STRING" id="639282.DEFDS_1566"/>
<feature type="transmembrane region" description="Helical" evidence="1">
    <location>
        <begin position="287"/>
        <end position="304"/>
    </location>
</feature>
<feature type="transmembrane region" description="Helical" evidence="1">
    <location>
        <begin position="176"/>
        <end position="194"/>
    </location>
</feature>
<feature type="transmembrane region" description="Helical" evidence="1">
    <location>
        <begin position="146"/>
        <end position="169"/>
    </location>
</feature>
<gene>
    <name evidence="2" type="ordered locus">DEFDS_1566</name>
</gene>
<keyword evidence="1" id="KW-1133">Transmembrane helix</keyword>
<feature type="transmembrane region" description="Helical" evidence="1">
    <location>
        <begin position="310"/>
        <end position="329"/>
    </location>
</feature>
<dbReference type="Proteomes" id="UP000001520">
    <property type="component" value="Chromosome"/>
</dbReference>
<dbReference type="KEGG" id="ddf:DEFDS_1566"/>
<proteinExistence type="predicted"/>
<protein>
    <submittedName>
        <fullName evidence="2">Uncharacterized protein</fullName>
    </submittedName>
</protein>
<feature type="transmembrane region" description="Helical" evidence="1">
    <location>
        <begin position="30"/>
        <end position="49"/>
    </location>
</feature>
<dbReference type="AlphaFoldDB" id="D3P8I5"/>
<keyword evidence="3" id="KW-1185">Reference proteome</keyword>
<feature type="transmembrane region" description="Helical" evidence="1">
    <location>
        <begin position="6"/>
        <end position="23"/>
    </location>
</feature>
<organism evidence="2 3">
    <name type="scientific">Deferribacter desulfuricans (strain DSM 14783 / JCM 11476 / NBRC 101012 / SSM1)</name>
    <dbReference type="NCBI Taxonomy" id="639282"/>
    <lineage>
        <taxon>Bacteria</taxon>
        <taxon>Pseudomonadati</taxon>
        <taxon>Deferribacterota</taxon>
        <taxon>Deferribacteres</taxon>
        <taxon>Deferribacterales</taxon>
        <taxon>Deferribacteraceae</taxon>
        <taxon>Deferribacter</taxon>
    </lineage>
</organism>
<sequence length="338" mass="39922">MLKKLFVFYFFLTAVTSLFYNDYFRVNDGVYIHGLVGILGFAITGYLAVVVNKRNFPSVFDVLDKIYFYLSLVLMISIFLKNTILITIISFIFLIFTIPLMLRYNSPYAGLERFFVKSSFMILFLDWIYFIYSLNFEKFFIMQTKFSYNYLSFSFPLSLILFSEFIKYLKVKKTEVIFSVLVLVGGVLLLFFGMLLKSKFVEIFSASILLCLIVYYFIKSGYINEKYLFFNFMGLLLTGIFGFWYLLTVFKSGGDRVILLLHAHFAHYAWASFGLFFLFVKDKKIRFLTILFLLLSLIIISVYFVLEKRIFLYVSFIFFLFSGIMYLAFQYKRGKIGY</sequence>
<dbReference type="EMBL" id="AP011529">
    <property type="protein sequence ID" value="BAI81025.1"/>
    <property type="molecule type" value="Genomic_DNA"/>
</dbReference>
<feature type="transmembrane region" description="Helical" evidence="1">
    <location>
        <begin position="227"/>
        <end position="247"/>
    </location>
</feature>
<evidence type="ECO:0000313" key="3">
    <source>
        <dbReference type="Proteomes" id="UP000001520"/>
    </source>
</evidence>
<dbReference type="OrthoDB" id="9790592at2"/>
<feature type="transmembrane region" description="Helical" evidence="1">
    <location>
        <begin position="200"/>
        <end position="218"/>
    </location>
</feature>
<dbReference type="HOGENOM" id="CLU_784647_0_0_0"/>
<keyword evidence="1" id="KW-0472">Membrane</keyword>
<dbReference type="eggNOG" id="ENOG5031UTM">
    <property type="taxonomic scope" value="Bacteria"/>
</dbReference>
<evidence type="ECO:0000313" key="2">
    <source>
        <dbReference type="EMBL" id="BAI81025.1"/>
    </source>
</evidence>
<name>D3P8I5_DEFDS</name>
<accession>D3P8I5</accession>